<protein>
    <submittedName>
        <fullName evidence="1">Uncharacterized protein</fullName>
    </submittedName>
</protein>
<name>A0AAV9X4H3_9PEZI</name>
<organism evidence="1 2">
    <name type="scientific">Orbilia ellipsospora</name>
    <dbReference type="NCBI Taxonomy" id="2528407"/>
    <lineage>
        <taxon>Eukaryota</taxon>
        <taxon>Fungi</taxon>
        <taxon>Dikarya</taxon>
        <taxon>Ascomycota</taxon>
        <taxon>Pezizomycotina</taxon>
        <taxon>Orbiliomycetes</taxon>
        <taxon>Orbiliales</taxon>
        <taxon>Orbiliaceae</taxon>
        <taxon>Orbilia</taxon>
    </lineage>
</organism>
<accession>A0AAV9X4H3</accession>
<dbReference type="EMBL" id="JAVHJO010000010">
    <property type="protein sequence ID" value="KAK6535538.1"/>
    <property type="molecule type" value="Genomic_DNA"/>
</dbReference>
<dbReference type="Proteomes" id="UP001365542">
    <property type="component" value="Unassembled WGS sequence"/>
</dbReference>
<evidence type="ECO:0000313" key="2">
    <source>
        <dbReference type="Proteomes" id="UP001365542"/>
    </source>
</evidence>
<reference evidence="1 2" key="1">
    <citation type="submission" date="2019-10" db="EMBL/GenBank/DDBJ databases">
        <authorList>
            <person name="Palmer J.M."/>
        </authorList>
    </citation>
    <scope>NUCLEOTIDE SEQUENCE [LARGE SCALE GENOMIC DNA]</scope>
    <source>
        <strain evidence="1 2">TWF694</strain>
    </source>
</reference>
<dbReference type="AlphaFoldDB" id="A0AAV9X4H3"/>
<evidence type="ECO:0000313" key="1">
    <source>
        <dbReference type="EMBL" id="KAK6535538.1"/>
    </source>
</evidence>
<keyword evidence="2" id="KW-1185">Reference proteome</keyword>
<gene>
    <name evidence="1" type="ORF">TWF694_001992</name>
</gene>
<proteinExistence type="predicted"/>
<comment type="caution">
    <text evidence="1">The sequence shown here is derived from an EMBL/GenBank/DDBJ whole genome shotgun (WGS) entry which is preliminary data.</text>
</comment>
<sequence>MAASTPTPPKTTYIADFEPPEKERTRLNSQHHAVIKNFGHLLPPAIPDHHLLTAVAEVATGTGYVMKTAFGSVHSEE</sequence>